<gene>
    <name evidence="2" type="ORF">METZ01_LOCUS216347</name>
</gene>
<dbReference type="AlphaFoldDB" id="A0A382FMQ4"/>
<evidence type="ECO:0000259" key="1">
    <source>
        <dbReference type="Pfam" id="PF07045"/>
    </source>
</evidence>
<dbReference type="Gene3D" id="3.30.70.100">
    <property type="match status" value="1"/>
</dbReference>
<proteinExistence type="predicted"/>
<dbReference type="PANTHER" id="PTHR41521:SF4">
    <property type="entry name" value="BLR0684 PROTEIN"/>
    <property type="match status" value="1"/>
</dbReference>
<protein>
    <recommendedName>
        <fullName evidence="1">DUF1330 domain-containing protein</fullName>
    </recommendedName>
</protein>
<dbReference type="InterPro" id="IPR010753">
    <property type="entry name" value="DUF1330"/>
</dbReference>
<accession>A0A382FMQ4</accession>
<dbReference type="EMBL" id="UINC01050483">
    <property type="protein sequence ID" value="SVB63493.1"/>
    <property type="molecule type" value="Genomic_DNA"/>
</dbReference>
<feature type="domain" description="DUF1330" evidence="1">
    <location>
        <begin position="4"/>
        <end position="95"/>
    </location>
</feature>
<dbReference type="SUPFAM" id="SSF54909">
    <property type="entry name" value="Dimeric alpha+beta barrel"/>
    <property type="match status" value="1"/>
</dbReference>
<reference evidence="2" key="1">
    <citation type="submission" date="2018-05" db="EMBL/GenBank/DDBJ databases">
        <authorList>
            <person name="Lanie J.A."/>
            <person name="Ng W.-L."/>
            <person name="Kazmierczak K.M."/>
            <person name="Andrzejewski T.M."/>
            <person name="Davidsen T.M."/>
            <person name="Wayne K.J."/>
            <person name="Tettelin H."/>
            <person name="Glass J.I."/>
            <person name="Rusch D."/>
            <person name="Podicherti R."/>
            <person name="Tsui H.-C.T."/>
            <person name="Winkler M.E."/>
        </authorList>
    </citation>
    <scope>NUCLEOTIDE SEQUENCE</scope>
</reference>
<dbReference type="InterPro" id="IPR011008">
    <property type="entry name" value="Dimeric_a/b-barrel"/>
</dbReference>
<organism evidence="2">
    <name type="scientific">marine metagenome</name>
    <dbReference type="NCBI Taxonomy" id="408172"/>
    <lineage>
        <taxon>unclassified sequences</taxon>
        <taxon>metagenomes</taxon>
        <taxon>ecological metagenomes</taxon>
    </lineage>
</organism>
<dbReference type="PANTHER" id="PTHR41521">
    <property type="match status" value="1"/>
</dbReference>
<dbReference type="Pfam" id="PF07045">
    <property type="entry name" value="DUF1330"/>
    <property type="match status" value="1"/>
</dbReference>
<evidence type="ECO:0000313" key="2">
    <source>
        <dbReference type="EMBL" id="SVB63493.1"/>
    </source>
</evidence>
<sequence length="96" mass="11202">MAHYLIAQIDIKDREKYAKYEAGFMDIFLTYKGKILSVEENEHLLEGQWPFTRTVLIEFPSQEDALDWYNSKEYQVLVQHRFAASTANIVIVSGLD</sequence>
<name>A0A382FMQ4_9ZZZZ</name>